<dbReference type="AlphaFoldDB" id="A0A4P9VSP8"/>
<evidence type="ECO:0000256" key="7">
    <source>
        <dbReference type="ARBA" id="ARBA00022840"/>
    </source>
</evidence>
<evidence type="ECO:0000313" key="11">
    <source>
        <dbReference type="EMBL" id="RDH45707.1"/>
    </source>
</evidence>
<dbReference type="InterPro" id="IPR003594">
    <property type="entry name" value="HATPase_dom"/>
</dbReference>
<keyword evidence="8" id="KW-0902">Two-component regulatory system</keyword>
<evidence type="ECO:0000259" key="10">
    <source>
        <dbReference type="PROSITE" id="PS50109"/>
    </source>
</evidence>
<feature type="transmembrane region" description="Helical" evidence="9">
    <location>
        <begin position="61"/>
        <end position="81"/>
    </location>
</feature>
<keyword evidence="4" id="KW-0808">Transferase</keyword>
<gene>
    <name evidence="11" type="ORF">B9G39_20875</name>
</gene>
<protein>
    <recommendedName>
        <fullName evidence="2">histidine kinase</fullName>
        <ecNumber evidence="2">2.7.13.3</ecNumber>
    </recommendedName>
</protein>
<feature type="transmembrane region" description="Helical" evidence="9">
    <location>
        <begin position="146"/>
        <end position="168"/>
    </location>
</feature>
<dbReference type="Gene3D" id="1.10.287.130">
    <property type="match status" value="1"/>
</dbReference>
<dbReference type="SMART" id="SM00387">
    <property type="entry name" value="HATPase_c"/>
    <property type="match status" value="1"/>
</dbReference>
<evidence type="ECO:0000256" key="6">
    <source>
        <dbReference type="ARBA" id="ARBA00022777"/>
    </source>
</evidence>
<feature type="transmembrane region" description="Helical" evidence="9">
    <location>
        <begin position="118"/>
        <end position="139"/>
    </location>
</feature>
<sequence>MPHNNQTHSTFNINEPMFDKPFSFSPSRQNLRRLCFIRFLALCGQSIALAYMLWAKVILDGWTLGSTMLIVSIITLLTWIRTYQQLPVTEREFFAQLLFDVISFSILLYFSGGASNPFVFYYLIPIIISSAILPWLYTWTVTAISIAAYSGLLFFYQPLPIAIPVPFLEKGQISMVNLHIAGMWINFMFSALLVTYFIVKMSKTVALQHELLSKKREEDLHNEQLMTVATFAAGTAHEFGTPLSTISVLLHDLLNEHQQNTELYQDLECIEQQVTHCRKLLKNLVNAAEASQQKSTVNLSDFCQHLTDQYQLLKPSFPISIQFIHPIEENKIECDLALYQAFLNLIDNAQQAGASQVNIQICKTEQMVSIQLFDNGPGISLEIAEQLGKPFISTKSTGLGLGLSLSKATISRLGGTVHLFNVPSGGTLTDIRLPLVSDQ</sequence>
<dbReference type="Pfam" id="PF02518">
    <property type="entry name" value="HATPase_c"/>
    <property type="match status" value="1"/>
</dbReference>
<dbReference type="InterPro" id="IPR004358">
    <property type="entry name" value="Sig_transdc_His_kin-like_C"/>
</dbReference>
<comment type="catalytic activity">
    <reaction evidence="1">
        <text>ATP + protein L-histidine = ADP + protein N-phospho-L-histidine.</text>
        <dbReference type="EC" id="2.7.13.3"/>
    </reaction>
</comment>
<evidence type="ECO:0000256" key="4">
    <source>
        <dbReference type="ARBA" id="ARBA00022679"/>
    </source>
</evidence>
<dbReference type="InterPro" id="IPR036097">
    <property type="entry name" value="HisK_dim/P_sf"/>
</dbReference>
<dbReference type="PROSITE" id="PS50109">
    <property type="entry name" value="HIS_KIN"/>
    <property type="match status" value="1"/>
</dbReference>
<reference evidence="11 12" key="1">
    <citation type="submission" date="2017-04" db="EMBL/GenBank/DDBJ databases">
        <title>Draft genome sequence of Zooshikella ganghwensis VG4 isolated from Red Sea sediments.</title>
        <authorList>
            <person name="Rehman Z."/>
            <person name="Alam I."/>
            <person name="Kamau A."/>
            <person name="Bajic V."/>
            <person name="Leiknes T."/>
        </authorList>
    </citation>
    <scope>NUCLEOTIDE SEQUENCE [LARGE SCALE GENOMIC DNA]</scope>
    <source>
        <strain evidence="11 12">VG4</strain>
    </source>
</reference>
<evidence type="ECO:0000256" key="3">
    <source>
        <dbReference type="ARBA" id="ARBA00022553"/>
    </source>
</evidence>
<keyword evidence="9" id="KW-0812">Transmembrane</keyword>
<dbReference type="Gene3D" id="3.30.565.10">
    <property type="entry name" value="Histidine kinase-like ATPase, C-terminal domain"/>
    <property type="match status" value="1"/>
</dbReference>
<proteinExistence type="predicted"/>
<feature type="domain" description="Histidine kinase" evidence="10">
    <location>
        <begin position="234"/>
        <end position="437"/>
    </location>
</feature>
<dbReference type="CDD" id="cd00082">
    <property type="entry name" value="HisKA"/>
    <property type="match status" value="1"/>
</dbReference>
<evidence type="ECO:0000256" key="1">
    <source>
        <dbReference type="ARBA" id="ARBA00000085"/>
    </source>
</evidence>
<dbReference type="InterPro" id="IPR003661">
    <property type="entry name" value="HisK_dim/P_dom"/>
</dbReference>
<dbReference type="SUPFAM" id="SSF47384">
    <property type="entry name" value="Homodimeric domain of signal transducing histidine kinase"/>
    <property type="match status" value="1"/>
</dbReference>
<name>A0A4P9VSP8_9GAMM</name>
<organism evidence="11 12">
    <name type="scientific">Zooshikella ganghwensis</name>
    <dbReference type="NCBI Taxonomy" id="202772"/>
    <lineage>
        <taxon>Bacteria</taxon>
        <taxon>Pseudomonadati</taxon>
        <taxon>Pseudomonadota</taxon>
        <taxon>Gammaproteobacteria</taxon>
        <taxon>Oceanospirillales</taxon>
        <taxon>Zooshikellaceae</taxon>
        <taxon>Zooshikella</taxon>
    </lineage>
</organism>
<keyword evidence="12" id="KW-1185">Reference proteome</keyword>
<evidence type="ECO:0000313" key="12">
    <source>
        <dbReference type="Proteomes" id="UP000257039"/>
    </source>
</evidence>
<dbReference type="EC" id="2.7.13.3" evidence="2"/>
<evidence type="ECO:0000256" key="8">
    <source>
        <dbReference type="ARBA" id="ARBA00023012"/>
    </source>
</evidence>
<keyword evidence="9" id="KW-1133">Transmembrane helix</keyword>
<dbReference type="GO" id="GO:0000155">
    <property type="term" value="F:phosphorelay sensor kinase activity"/>
    <property type="evidence" value="ECO:0007669"/>
    <property type="project" value="InterPro"/>
</dbReference>
<dbReference type="CDD" id="cd00075">
    <property type="entry name" value="HATPase"/>
    <property type="match status" value="1"/>
</dbReference>
<evidence type="ECO:0000256" key="9">
    <source>
        <dbReference type="SAM" id="Phobius"/>
    </source>
</evidence>
<dbReference type="SUPFAM" id="SSF55874">
    <property type="entry name" value="ATPase domain of HSP90 chaperone/DNA topoisomerase II/histidine kinase"/>
    <property type="match status" value="1"/>
</dbReference>
<dbReference type="Proteomes" id="UP000257039">
    <property type="component" value="Unassembled WGS sequence"/>
</dbReference>
<comment type="caution">
    <text evidence="11">The sequence shown here is derived from an EMBL/GenBank/DDBJ whole genome shotgun (WGS) entry which is preliminary data.</text>
</comment>
<dbReference type="SMART" id="SM00388">
    <property type="entry name" value="HisKA"/>
    <property type="match status" value="1"/>
</dbReference>
<keyword evidence="6 11" id="KW-0418">Kinase</keyword>
<dbReference type="GO" id="GO:0005524">
    <property type="term" value="F:ATP binding"/>
    <property type="evidence" value="ECO:0007669"/>
    <property type="project" value="UniProtKB-KW"/>
</dbReference>
<dbReference type="InterPro" id="IPR005467">
    <property type="entry name" value="His_kinase_dom"/>
</dbReference>
<keyword evidence="7" id="KW-0067">ATP-binding</keyword>
<dbReference type="PANTHER" id="PTHR43065">
    <property type="entry name" value="SENSOR HISTIDINE KINASE"/>
    <property type="match status" value="1"/>
</dbReference>
<evidence type="ECO:0000256" key="5">
    <source>
        <dbReference type="ARBA" id="ARBA00022741"/>
    </source>
</evidence>
<accession>A0A4P9VSP8</accession>
<dbReference type="PRINTS" id="PR00344">
    <property type="entry name" value="BCTRLSENSOR"/>
</dbReference>
<dbReference type="PANTHER" id="PTHR43065:SF10">
    <property type="entry name" value="PEROXIDE STRESS-ACTIVATED HISTIDINE KINASE MAK3"/>
    <property type="match status" value="1"/>
</dbReference>
<feature type="transmembrane region" description="Helical" evidence="9">
    <location>
        <begin position="93"/>
        <end position="112"/>
    </location>
</feature>
<evidence type="ECO:0000256" key="2">
    <source>
        <dbReference type="ARBA" id="ARBA00012438"/>
    </source>
</evidence>
<keyword evidence="3" id="KW-0597">Phosphoprotein</keyword>
<feature type="transmembrane region" description="Helical" evidence="9">
    <location>
        <begin position="180"/>
        <end position="199"/>
    </location>
</feature>
<keyword evidence="9" id="KW-0472">Membrane</keyword>
<feature type="transmembrane region" description="Helical" evidence="9">
    <location>
        <begin position="35"/>
        <end position="55"/>
    </location>
</feature>
<dbReference type="Pfam" id="PF00512">
    <property type="entry name" value="HisKA"/>
    <property type="match status" value="1"/>
</dbReference>
<keyword evidence="5" id="KW-0547">Nucleotide-binding</keyword>
<dbReference type="InterPro" id="IPR036890">
    <property type="entry name" value="HATPase_C_sf"/>
</dbReference>
<dbReference type="EMBL" id="NDXW01000001">
    <property type="protein sequence ID" value="RDH45707.1"/>
    <property type="molecule type" value="Genomic_DNA"/>
</dbReference>